<feature type="transmembrane region" description="Helical" evidence="2">
    <location>
        <begin position="47"/>
        <end position="72"/>
    </location>
</feature>
<comment type="caution">
    <text evidence="3">The sequence shown here is derived from an EMBL/GenBank/DDBJ whole genome shotgun (WGS) entry which is preliminary data.</text>
</comment>
<gene>
    <name evidence="3" type="ORF">INT45_011897</name>
</gene>
<feature type="transmembrane region" description="Helical" evidence="2">
    <location>
        <begin position="78"/>
        <end position="99"/>
    </location>
</feature>
<accession>A0A8H7VBV1</accession>
<evidence type="ECO:0000313" key="3">
    <source>
        <dbReference type="EMBL" id="KAG2217461.1"/>
    </source>
</evidence>
<keyword evidence="2" id="KW-1133">Transmembrane helix</keyword>
<protein>
    <submittedName>
        <fullName evidence="3">Uncharacterized protein</fullName>
    </submittedName>
</protein>
<keyword evidence="4" id="KW-1185">Reference proteome</keyword>
<proteinExistence type="predicted"/>
<reference evidence="3 4" key="1">
    <citation type="submission" date="2020-12" db="EMBL/GenBank/DDBJ databases">
        <title>Metabolic potential, ecology and presence of endohyphal bacteria is reflected in genomic diversity of Mucoromycotina.</title>
        <authorList>
            <person name="Muszewska A."/>
            <person name="Okrasinska A."/>
            <person name="Steczkiewicz K."/>
            <person name="Drgas O."/>
            <person name="Orlowska M."/>
            <person name="Perlinska-Lenart U."/>
            <person name="Aleksandrzak-Piekarczyk T."/>
            <person name="Szatraj K."/>
            <person name="Zielenkiewicz U."/>
            <person name="Pilsyk S."/>
            <person name="Malc E."/>
            <person name="Mieczkowski P."/>
            <person name="Kruszewska J.S."/>
            <person name="Biernat P."/>
            <person name="Pawlowska J."/>
        </authorList>
    </citation>
    <scope>NUCLEOTIDE SEQUENCE [LARGE SCALE GENOMIC DNA]</scope>
    <source>
        <strain evidence="3 4">CBS 142.35</strain>
    </source>
</reference>
<feature type="transmembrane region" description="Helical" evidence="2">
    <location>
        <begin position="15"/>
        <end position="35"/>
    </location>
</feature>
<feature type="transmembrane region" description="Helical" evidence="2">
    <location>
        <begin position="196"/>
        <end position="214"/>
    </location>
</feature>
<keyword evidence="2" id="KW-0472">Membrane</keyword>
<feature type="transmembrane region" description="Helical" evidence="2">
    <location>
        <begin position="111"/>
        <end position="132"/>
    </location>
</feature>
<dbReference type="AlphaFoldDB" id="A0A8H7VBV1"/>
<feature type="transmembrane region" description="Helical" evidence="2">
    <location>
        <begin position="152"/>
        <end position="176"/>
    </location>
</feature>
<evidence type="ECO:0000313" key="4">
    <source>
        <dbReference type="Proteomes" id="UP000646827"/>
    </source>
</evidence>
<dbReference type="OrthoDB" id="2256270at2759"/>
<evidence type="ECO:0000256" key="2">
    <source>
        <dbReference type="SAM" id="Phobius"/>
    </source>
</evidence>
<dbReference type="EMBL" id="JAEPRB010000296">
    <property type="protein sequence ID" value="KAG2217461.1"/>
    <property type="molecule type" value="Genomic_DNA"/>
</dbReference>
<keyword evidence="2" id="KW-0812">Transmembrane</keyword>
<dbReference type="Proteomes" id="UP000646827">
    <property type="component" value="Unassembled WGS sequence"/>
</dbReference>
<feature type="compositionally biased region" description="Acidic residues" evidence="1">
    <location>
        <begin position="252"/>
        <end position="264"/>
    </location>
</feature>
<evidence type="ECO:0000256" key="1">
    <source>
        <dbReference type="SAM" id="MobiDB-lite"/>
    </source>
</evidence>
<name>A0A8H7VBV1_9FUNG</name>
<feature type="region of interest" description="Disordered" evidence="1">
    <location>
        <begin position="248"/>
        <end position="268"/>
    </location>
</feature>
<organism evidence="3 4">
    <name type="scientific">Circinella minor</name>
    <dbReference type="NCBI Taxonomy" id="1195481"/>
    <lineage>
        <taxon>Eukaryota</taxon>
        <taxon>Fungi</taxon>
        <taxon>Fungi incertae sedis</taxon>
        <taxon>Mucoromycota</taxon>
        <taxon>Mucoromycotina</taxon>
        <taxon>Mucoromycetes</taxon>
        <taxon>Mucorales</taxon>
        <taxon>Lichtheimiaceae</taxon>
        <taxon>Circinella</taxon>
    </lineage>
</organism>
<sequence>MDTSTSHNMNVDPKVAAFSIMFVSVGFSCFIWQSIRSGWMFYKIYKPIHGIVFAQAVLGVILTFCTLLTSLVPVDCKFILFFSIIAVNVGDITLQAVLLWKAYLGNNRSKIILIIGTIPLVGIAVFIIANLSFAQSTAGFSANVCNTDYPTIIVIIKAALDFTSNGFLSACFILVIYRHYRVLGSSVQKTLIKEGLIYCFGVCISNIVTGVLLTQRVLGGSSPILYTIDWYLASYLIIKQLKYGRNELDDKSQEEDDEEDDDDESRINDILHNNSHSHLNQQQPISPNTFSSIRTDDPISQHMILERPISLLLKNETNYIMDENRRIEEKLTEEKKSNFIV</sequence>